<organism evidence="1 2">
    <name type="scientific">Trichothecium roseum</name>
    <dbReference type="NCBI Taxonomy" id="47278"/>
    <lineage>
        <taxon>Eukaryota</taxon>
        <taxon>Fungi</taxon>
        <taxon>Dikarya</taxon>
        <taxon>Ascomycota</taxon>
        <taxon>Pezizomycotina</taxon>
        <taxon>Sordariomycetes</taxon>
        <taxon>Hypocreomycetidae</taxon>
        <taxon>Hypocreales</taxon>
        <taxon>Hypocreales incertae sedis</taxon>
        <taxon>Trichothecium</taxon>
    </lineage>
</organism>
<reference evidence="1" key="1">
    <citation type="submission" date="2022-10" db="EMBL/GenBank/DDBJ databases">
        <title>Complete Genome of Trichothecium roseum strain YXFP-22015, a Plant Pathogen Isolated from Citrus.</title>
        <authorList>
            <person name="Wang Y."/>
            <person name="Zhu L."/>
        </authorList>
    </citation>
    <scope>NUCLEOTIDE SEQUENCE</scope>
    <source>
        <strain evidence="1">YXFP-22015</strain>
    </source>
</reference>
<protein>
    <submittedName>
        <fullName evidence="1">Uncharacterized protein</fullName>
    </submittedName>
</protein>
<proteinExistence type="predicted"/>
<evidence type="ECO:0000313" key="2">
    <source>
        <dbReference type="Proteomes" id="UP001163324"/>
    </source>
</evidence>
<accession>A0ACC0VEC5</accession>
<dbReference type="Proteomes" id="UP001163324">
    <property type="component" value="Chromosome 1"/>
</dbReference>
<name>A0ACC0VEC5_9HYPO</name>
<keyword evidence="2" id="KW-1185">Reference proteome</keyword>
<sequence length="848" mass="92060">MSAAQLLSDGHDSARRTPVSSILQARLQRERDVDLSRSTSGSNMGSTTDLTWVGGRRSPTKSMDPDQRPQSSGSNADPSRQKGPTLKDMDQLLSTLHKQNFDLKLELYHRRERQTALEEQVDRLEKEKMQVEDMNEMLMAELDKREKAVEEAVAMILMLEANVEALAQERQMVRQVEADGFYGSPRLDSQRQPSTPKVGKQESTAATDDVKEVRHMPSFLSVGSANTENLRNVYLGTKGSVVSLENIVEGTPETAAAINNALVSPALSMLSESSFVSVYGQKNPGKAVPLRRDDPLPLSLDGGAVKNEPRPVNRTPSSKHNERPKQHSPRPGSVTRISSPGQYQPISSIMCGSPLQRIEKLDPSFSQRRQTPRPSSRSSRDASTVSRSNSRRVKDEKRHGLRHVSTESPGGASLNEQLPPTPDTTSSSTLQKMREPHGPPSRAKTAPVGTKTNLPEQIVSPAPPAEVERRPSVTVRLVEQKPQIPVTAQNLRENGARFEHPAPIERPRSADETTVSHKKGHGWESDSDNDSRRSSLDIWMRASANKERGGRASPDLFGFPTDNKKGSWAMDAMFGPNTMFTAGGATAGLDSDQIHDLLAAQDALFGQGGGPLPPPHRNSSLQAQTVPAGAAPAVVQQEVQTQKSPRRVRPFRRNSDDAQARRDMKTPVPGQFTKTPQQPMNSDSAKQHYPPVTRQGGARQGLARLWRRSLGGGSSNSANETSAPAAPSSPAPPAAVTEPLRRDEAEAPLHSWVSKSGVLEEERSGATPPPIMRNPRQVRNLSDVDPEGVSLHDGSFAQGTGVVSTDGADSGNQDAETHGAAGGGALTGGRRKWLQHIRRTSTQKNKNG</sequence>
<dbReference type="EMBL" id="CM047940">
    <property type="protein sequence ID" value="KAI9904559.1"/>
    <property type="molecule type" value="Genomic_DNA"/>
</dbReference>
<comment type="caution">
    <text evidence="1">The sequence shown here is derived from an EMBL/GenBank/DDBJ whole genome shotgun (WGS) entry which is preliminary data.</text>
</comment>
<gene>
    <name evidence="1" type="ORF">N3K66_001088</name>
</gene>
<evidence type="ECO:0000313" key="1">
    <source>
        <dbReference type="EMBL" id="KAI9904559.1"/>
    </source>
</evidence>